<dbReference type="InterPro" id="IPR002885">
    <property type="entry name" value="PPR_rpt"/>
</dbReference>
<dbReference type="InterPro" id="IPR011990">
    <property type="entry name" value="TPR-like_helical_dom_sf"/>
</dbReference>
<accession>A0A9W8GTR2</accession>
<dbReference type="EMBL" id="JANBUH010001853">
    <property type="protein sequence ID" value="KAJ2742201.1"/>
    <property type="molecule type" value="Genomic_DNA"/>
</dbReference>
<evidence type="ECO:0000313" key="2">
    <source>
        <dbReference type="Proteomes" id="UP001140011"/>
    </source>
</evidence>
<dbReference type="Gene3D" id="1.25.40.10">
    <property type="entry name" value="Tetratricopeptide repeat domain"/>
    <property type="match status" value="1"/>
</dbReference>
<comment type="caution">
    <text evidence="1">The sequence shown here is derived from an EMBL/GenBank/DDBJ whole genome shotgun (WGS) entry which is preliminary data.</text>
</comment>
<dbReference type="Pfam" id="PF13812">
    <property type="entry name" value="PPR_3"/>
    <property type="match status" value="1"/>
</dbReference>
<organism evidence="1 2">
    <name type="scientific">Coemansia pectinata</name>
    <dbReference type="NCBI Taxonomy" id="1052879"/>
    <lineage>
        <taxon>Eukaryota</taxon>
        <taxon>Fungi</taxon>
        <taxon>Fungi incertae sedis</taxon>
        <taxon>Zoopagomycota</taxon>
        <taxon>Kickxellomycotina</taxon>
        <taxon>Kickxellomycetes</taxon>
        <taxon>Kickxellales</taxon>
        <taxon>Kickxellaceae</taxon>
        <taxon>Coemansia</taxon>
    </lineage>
</organism>
<name>A0A9W8GTR2_9FUNG</name>
<dbReference type="OrthoDB" id="185373at2759"/>
<sequence length="115" mass="12956">MMIREYVLTWNTEMAFALLEDMRRRDIEPTLNCFCVLATACTLDSDAGRSSKRLSDLIACMKSWGCAPDKRFFVATLKGYHWSGQHSMFDGLLQRLRAHGLGSDAMLGKVAMMNA</sequence>
<feature type="non-terminal residue" evidence="1">
    <location>
        <position position="115"/>
    </location>
</feature>
<evidence type="ECO:0000313" key="1">
    <source>
        <dbReference type="EMBL" id="KAJ2742201.1"/>
    </source>
</evidence>
<keyword evidence="2" id="KW-1185">Reference proteome</keyword>
<dbReference type="AlphaFoldDB" id="A0A9W8GTR2"/>
<dbReference type="Proteomes" id="UP001140011">
    <property type="component" value="Unassembled WGS sequence"/>
</dbReference>
<gene>
    <name evidence="1" type="ORF">GGI19_006849</name>
</gene>
<protein>
    <recommendedName>
        <fullName evidence="3">Pentatricopeptide repeat-containing protein</fullName>
    </recommendedName>
</protein>
<evidence type="ECO:0008006" key="3">
    <source>
        <dbReference type="Google" id="ProtNLM"/>
    </source>
</evidence>
<proteinExistence type="predicted"/>
<reference evidence="1" key="1">
    <citation type="submission" date="2022-07" db="EMBL/GenBank/DDBJ databases">
        <title>Phylogenomic reconstructions and comparative analyses of Kickxellomycotina fungi.</title>
        <authorList>
            <person name="Reynolds N.K."/>
            <person name="Stajich J.E."/>
            <person name="Barry K."/>
            <person name="Grigoriev I.V."/>
            <person name="Crous P."/>
            <person name="Smith M.E."/>
        </authorList>
    </citation>
    <scope>NUCLEOTIDE SEQUENCE</scope>
    <source>
        <strain evidence="1">BCRC 34297</strain>
    </source>
</reference>